<accession>A0A1L1V834</accession>
<evidence type="ECO:0000313" key="1">
    <source>
        <dbReference type="EMBL" id="AFQ68257.1"/>
    </source>
</evidence>
<dbReference type="EMBL" id="JF699753">
    <property type="protein sequence ID" value="AFQ68257.1"/>
    <property type="molecule type" value="Genomic_DNA"/>
</dbReference>
<dbReference type="AlphaFoldDB" id="A0A1L1V834"/>
<evidence type="ECO:0008006" key="2">
    <source>
        <dbReference type="Google" id="ProtNLM"/>
    </source>
</evidence>
<proteinExistence type="predicted"/>
<organism evidence="1">
    <name type="scientific">Mycobacterium sp. MOTT-90</name>
    <dbReference type="NCBI Taxonomy" id="1069227"/>
    <lineage>
        <taxon>Bacteria</taxon>
        <taxon>Bacillati</taxon>
        <taxon>Actinomycetota</taxon>
        <taxon>Actinomycetes</taxon>
        <taxon>Mycobacteriales</taxon>
        <taxon>Mycobacteriaceae</taxon>
        <taxon>Mycobacterium</taxon>
    </lineage>
</organism>
<dbReference type="Pfam" id="PF11455">
    <property type="entry name" value="MazE-like"/>
    <property type="match status" value="1"/>
</dbReference>
<sequence>MANRDINRRVADHRTRLREQGLRPLQIWVPDTRAPGFAAEAHRQSALVAASDSAADDQAFVDAISAFNDEDFDAQ</sequence>
<reference evidence="1" key="1">
    <citation type="submission" date="2011-03" db="EMBL/GenBank/DDBJ databases">
        <authorList>
            <person name="Lee H."/>
        </authorList>
    </citation>
    <scope>NUCLEOTIDE SEQUENCE</scope>
    <source>
        <strain evidence="1">MOTT90</strain>
        <plasmid evidence="1">pM90</plasmid>
    </source>
</reference>
<dbReference type="RefSeq" id="WP_015388963.1">
    <property type="nucleotide sequence ID" value="NZ_JF699753.1"/>
</dbReference>
<name>A0A1L1V834_9MYCO</name>
<geneLocation type="plasmid" evidence="1">
    <name>pM90</name>
</geneLocation>
<dbReference type="InterPro" id="IPR021558">
    <property type="entry name" value="MazE-like"/>
</dbReference>
<protein>
    <recommendedName>
        <fullName evidence="2">Antitoxin MazE</fullName>
    </recommendedName>
</protein>
<keyword evidence="1" id="KW-0614">Plasmid</keyword>